<dbReference type="Gene3D" id="1.10.3210.10">
    <property type="entry name" value="Hypothetical protein af1432"/>
    <property type="match status" value="1"/>
</dbReference>
<dbReference type="SMART" id="SM00471">
    <property type="entry name" value="HDc"/>
    <property type="match status" value="1"/>
</dbReference>
<name>A0AAD6T431_9AGAR</name>
<dbReference type="SUPFAM" id="SSF109604">
    <property type="entry name" value="HD-domain/PDEase-like"/>
    <property type="match status" value="1"/>
</dbReference>
<organism evidence="3 4">
    <name type="scientific">Mycena alexandri</name>
    <dbReference type="NCBI Taxonomy" id="1745969"/>
    <lineage>
        <taxon>Eukaryota</taxon>
        <taxon>Fungi</taxon>
        <taxon>Dikarya</taxon>
        <taxon>Basidiomycota</taxon>
        <taxon>Agaricomycotina</taxon>
        <taxon>Agaricomycetes</taxon>
        <taxon>Agaricomycetidae</taxon>
        <taxon>Agaricales</taxon>
        <taxon>Marasmiineae</taxon>
        <taxon>Mycenaceae</taxon>
        <taxon>Mycena</taxon>
    </lineage>
</organism>
<evidence type="ECO:0000259" key="2">
    <source>
        <dbReference type="SMART" id="SM00471"/>
    </source>
</evidence>
<dbReference type="Pfam" id="PF01966">
    <property type="entry name" value="HD"/>
    <property type="match status" value="1"/>
</dbReference>
<feature type="region of interest" description="Disordered" evidence="1">
    <location>
        <begin position="458"/>
        <end position="523"/>
    </location>
</feature>
<comment type="caution">
    <text evidence="3">The sequence shown here is derived from an EMBL/GenBank/DDBJ whole genome shotgun (WGS) entry which is preliminary data.</text>
</comment>
<keyword evidence="4" id="KW-1185">Reference proteome</keyword>
<reference evidence="3" key="1">
    <citation type="submission" date="2023-03" db="EMBL/GenBank/DDBJ databases">
        <title>Massive genome expansion in bonnet fungi (Mycena s.s.) driven by repeated elements and novel gene families across ecological guilds.</title>
        <authorList>
            <consortium name="Lawrence Berkeley National Laboratory"/>
            <person name="Harder C.B."/>
            <person name="Miyauchi S."/>
            <person name="Viragh M."/>
            <person name="Kuo A."/>
            <person name="Thoen E."/>
            <person name="Andreopoulos B."/>
            <person name="Lu D."/>
            <person name="Skrede I."/>
            <person name="Drula E."/>
            <person name="Henrissat B."/>
            <person name="Morin E."/>
            <person name="Kohler A."/>
            <person name="Barry K."/>
            <person name="LaButti K."/>
            <person name="Morin E."/>
            <person name="Salamov A."/>
            <person name="Lipzen A."/>
            <person name="Mereny Z."/>
            <person name="Hegedus B."/>
            <person name="Baldrian P."/>
            <person name="Stursova M."/>
            <person name="Weitz H."/>
            <person name="Taylor A."/>
            <person name="Grigoriev I.V."/>
            <person name="Nagy L.G."/>
            <person name="Martin F."/>
            <person name="Kauserud H."/>
        </authorList>
    </citation>
    <scope>NUCLEOTIDE SEQUENCE</scope>
    <source>
        <strain evidence="3">CBHHK200</strain>
    </source>
</reference>
<dbReference type="GO" id="GO:0008832">
    <property type="term" value="F:dGTPase activity"/>
    <property type="evidence" value="ECO:0007669"/>
    <property type="project" value="TreeGrafter"/>
</dbReference>
<dbReference type="EMBL" id="JARJCM010000027">
    <property type="protein sequence ID" value="KAJ7039439.1"/>
    <property type="molecule type" value="Genomic_DNA"/>
</dbReference>
<evidence type="ECO:0000256" key="1">
    <source>
        <dbReference type="SAM" id="MobiDB-lite"/>
    </source>
</evidence>
<evidence type="ECO:0000313" key="3">
    <source>
        <dbReference type="EMBL" id="KAJ7039439.1"/>
    </source>
</evidence>
<dbReference type="CDD" id="cd00077">
    <property type="entry name" value="HDc"/>
    <property type="match status" value="1"/>
</dbReference>
<gene>
    <name evidence="3" type="ORF">C8F04DRAFT_949938</name>
</gene>
<dbReference type="PANTHER" id="PTHR11373:SF4">
    <property type="entry name" value="DEOXYNUCLEOSIDE TRIPHOSPHATE TRIPHOSPHOHYDROLASE SAMHD1"/>
    <property type="match status" value="1"/>
</dbReference>
<dbReference type="InterPro" id="IPR050135">
    <property type="entry name" value="dGTPase-like"/>
</dbReference>
<evidence type="ECO:0000313" key="4">
    <source>
        <dbReference type="Proteomes" id="UP001218188"/>
    </source>
</evidence>
<feature type="compositionally biased region" description="Polar residues" evidence="1">
    <location>
        <begin position="474"/>
        <end position="496"/>
    </location>
</feature>
<dbReference type="AlphaFoldDB" id="A0AAD6T431"/>
<accession>A0AAD6T431</accession>
<dbReference type="InterPro" id="IPR003607">
    <property type="entry name" value="HD/PDEase_dom"/>
</dbReference>
<proteinExistence type="predicted"/>
<feature type="domain" description="HD/PDEase" evidence="2">
    <location>
        <begin position="55"/>
        <end position="215"/>
    </location>
</feature>
<dbReference type="GO" id="GO:0005634">
    <property type="term" value="C:nucleus"/>
    <property type="evidence" value="ECO:0007669"/>
    <property type="project" value="TreeGrafter"/>
</dbReference>
<dbReference type="Gene3D" id="3.30.70.2760">
    <property type="match status" value="1"/>
</dbReference>
<dbReference type="PANTHER" id="PTHR11373">
    <property type="entry name" value="DEOXYNUCLEOSIDE TRIPHOSPHATE TRIPHOSPHOHYDROLASE"/>
    <property type="match status" value="1"/>
</dbReference>
<dbReference type="GO" id="GO:0006203">
    <property type="term" value="P:dGTP catabolic process"/>
    <property type="evidence" value="ECO:0007669"/>
    <property type="project" value="TreeGrafter"/>
</dbReference>
<dbReference type="InterPro" id="IPR006674">
    <property type="entry name" value="HD_domain"/>
</dbReference>
<dbReference type="Proteomes" id="UP001218188">
    <property type="component" value="Unassembled WGS sequence"/>
</dbReference>
<sequence length="523" mass="60048">MVESSNSVKMRQIKDPIHDYIPISPLMSSIIDTHEFQRLRSIKQLAASYLVWPGASHNRFEHCLGENHTYVLTGVGHLARSMAEHLRNEQPELQISPRDIDCVQIAGLCHDLGHGPWSHLWDGLFIPSVAPEKNWKHEDASKMMFRFLLESNNITLPLKDVDFILALIDGDPSLCSLPHRSDEKLFLFDIVANKRNGLDVDKFDYIARDSHMIGEPSKLSLARQSARVIENEICYDIKDVNQLHELCYTRFRLHKMIYHHKTAKAIEYMIVDALILADPHLKIADRIEIPQKFLYLTDDIKPRIESSEDPELEASRDLFNRISRRDLYKFVDQRVVKWDRGEIFREHVTRESIVKEARRLAAEQNAEVDLTDLTPDCVIVDHTTMHYGMKEKNPLDFVKFYSKRNFDKCARAQEGDYSMLMPPLFAEVYLTIFTKHPQYLGLVQAGYRAVLKSIPDVPTLQTQPPSTPTRGHSRTASLTENSFTTVPLNYAPTTPGRSLKRGHDGGSVGSLEDEDRQPKRQAQ</sequence>
<protein>
    <recommendedName>
        <fullName evidence="2">HD/PDEase domain-containing protein</fullName>
    </recommendedName>
</protein>